<feature type="disulfide bond" evidence="4">
    <location>
        <begin position="321"/>
        <end position="330"/>
    </location>
</feature>
<keyword evidence="6" id="KW-0732">Signal</keyword>
<dbReference type="AlphaFoldDB" id="A0A0A7CNT5"/>
<dbReference type="Gene3D" id="2.10.25.10">
    <property type="entry name" value="Laminin"/>
    <property type="match status" value="2"/>
</dbReference>
<evidence type="ECO:0000259" key="7">
    <source>
        <dbReference type="PROSITE" id="PS50026"/>
    </source>
</evidence>
<feature type="compositionally biased region" description="Low complexity" evidence="5">
    <location>
        <begin position="119"/>
        <end position="145"/>
    </location>
</feature>
<evidence type="ECO:0000256" key="6">
    <source>
        <dbReference type="SAM" id="SignalP"/>
    </source>
</evidence>
<evidence type="ECO:0000256" key="3">
    <source>
        <dbReference type="ARBA" id="ARBA00023157"/>
    </source>
</evidence>
<dbReference type="PANTHER" id="PTHR24049">
    <property type="entry name" value="CRUMBS FAMILY MEMBER"/>
    <property type="match status" value="1"/>
</dbReference>
<dbReference type="InterPro" id="IPR051022">
    <property type="entry name" value="Notch_Cell-Fate_Det"/>
</dbReference>
<dbReference type="PROSITE" id="PS01186">
    <property type="entry name" value="EGF_2"/>
    <property type="match status" value="2"/>
</dbReference>
<sequence length="479" mass="48979">MKVGALCVAALLSVASLSSAAKATKKPVPVRDRFNGVCEKDSDCKKFPGTVCVKILTGDYTQGKCTPNYGKRPVCRGGQAGLCPSYQDPSAGYLNTQCVLIDKAMQPATDTDAIVPVDKPAASGTTPAASGAPAAATTAAPGTTAAPAKTAAGRFLAATVETTTTAAPGTTAAAGTTEAPSETTVKPSGTTATPKKTTAAPVDSGSASESESGSGSDGTIDRTPVKDQECPTDTSLKLADPKCWFNTPYKNTTLTVQYRCVDYDMCLEQSAYSQESQTVKEAYCRPANCVTGPKSLCNNRGTCQANSPIDMMLPRTYACRCYAGFTGTKCEKTDGTAECDVDCGFGGACTDNKCDCFEGFVGKNLRCDKCTSNAACENDNKCNIDTGKCACGPGFNGDTCGGKLDVCAGVVCKNGGFIDSSSGKTCQCNCPKCPAGTKCQTCGGADGRDCSTCPAVESGASAISIMSTTLVMAVAAMLH</sequence>
<dbReference type="InterPro" id="IPR000742">
    <property type="entry name" value="EGF"/>
</dbReference>
<reference evidence="8" key="1">
    <citation type="journal article" date="2014" name="Genome Biol. Evol.">
        <title>The secreted proteins of Achlya hypogyna and Thraustotheca clavata identify the ancestral oomycete secretome and reveal gene acquisitions by horizontal gene transfer.</title>
        <authorList>
            <person name="Misner I."/>
            <person name="Blouin N."/>
            <person name="Leonard G."/>
            <person name="Richards T.A."/>
            <person name="Lane C.E."/>
        </authorList>
    </citation>
    <scope>NUCLEOTIDE SEQUENCE</scope>
    <source>
        <strain evidence="8">ATCC 48635</strain>
    </source>
</reference>
<name>A0A0A7CNT5_ACHHY</name>
<protein>
    <submittedName>
        <fullName evidence="8">Secreted protein</fullName>
    </submittedName>
</protein>
<dbReference type="SUPFAM" id="SSF57196">
    <property type="entry name" value="EGF/Laminin"/>
    <property type="match status" value="1"/>
</dbReference>
<proteinExistence type="predicted"/>
<evidence type="ECO:0000256" key="4">
    <source>
        <dbReference type="PROSITE-ProRule" id="PRU00076"/>
    </source>
</evidence>
<dbReference type="Pfam" id="PF07974">
    <property type="entry name" value="EGF_2"/>
    <property type="match status" value="1"/>
</dbReference>
<feature type="compositionally biased region" description="Low complexity" evidence="5">
    <location>
        <begin position="163"/>
        <end position="218"/>
    </location>
</feature>
<evidence type="ECO:0000256" key="5">
    <source>
        <dbReference type="SAM" id="MobiDB-lite"/>
    </source>
</evidence>
<organism evidence="8">
    <name type="scientific">Achlya hypogyna</name>
    <name type="common">Oomycete</name>
    <name type="synonym">Protoachlya hypogyna</name>
    <dbReference type="NCBI Taxonomy" id="1202772"/>
    <lineage>
        <taxon>Eukaryota</taxon>
        <taxon>Sar</taxon>
        <taxon>Stramenopiles</taxon>
        <taxon>Oomycota</taxon>
        <taxon>Saprolegniomycetes</taxon>
        <taxon>Saprolegniales</taxon>
        <taxon>Achlyaceae</taxon>
        <taxon>Achlya</taxon>
    </lineage>
</organism>
<keyword evidence="2" id="KW-0677">Repeat</keyword>
<keyword evidence="3 4" id="KW-1015">Disulfide bond</keyword>
<keyword evidence="1 4" id="KW-0245">EGF-like domain</keyword>
<feature type="region of interest" description="Disordered" evidence="5">
    <location>
        <begin position="116"/>
        <end position="145"/>
    </location>
</feature>
<feature type="compositionally biased region" description="Basic and acidic residues" evidence="5">
    <location>
        <begin position="219"/>
        <end position="229"/>
    </location>
</feature>
<evidence type="ECO:0000313" key="8">
    <source>
        <dbReference type="EMBL" id="AIG56163.1"/>
    </source>
</evidence>
<feature type="domain" description="EGF-like" evidence="7">
    <location>
        <begin position="285"/>
        <end position="331"/>
    </location>
</feature>
<dbReference type="InterPro" id="IPR013111">
    <property type="entry name" value="EGF_extracell"/>
</dbReference>
<evidence type="ECO:0000256" key="1">
    <source>
        <dbReference type="ARBA" id="ARBA00022536"/>
    </source>
</evidence>
<dbReference type="PROSITE" id="PS50026">
    <property type="entry name" value="EGF_3"/>
    <property type="match status" value="1"/>
</dbReference>
<evidence type="ECO:0000256" key="2">
    <source>
        <dbReference type="ARBA" id="ARBA00022737"/>
    </source>
</evidence>
<dbReference type="SMART" id="SM00181">
    <property type="entry name" value="EGF"/>
    <property type="match status" value="3"/>
</dbReference>
<comment type="caution">
    <text evidence="4">Lacks conserved residue(s) required for the propagation of feature annotation.</text>
</comment>
<accession>A0A0A7CNT5</accession>
<dbReference type="PROSITE" id="PS00022">
    <property type="entry name" value="EGF_1"/>
    <property type="match status" value="2"/>
</dbReference>
<dbReference type="EMBL" id="KM038702">
    <property type="protein sequence ID" value="AIG56163.1"/>
    <property type="molecule type" value="Genomic_DNA"/>
</dbReference>
<feature type="signal peptide" evidence="6">
    <location>
        <begin position="1"/>
        <end position="20"/>
    </location>
</feature>
<feature type="region of interest" description="Disordered" evidence="5">
    <location>
        <begin position="163"/>
        <end position="233"/>
    </location>
</feature>
<feature type="chain" id="PRO_5002027454" evidence="6">
    <location>
        <begin position="21"/>
        <end position="479"/>
    </location>
</feature>